<dbReference type="InterPro" id="IPR003695">
    <property type="entry name" value="Ppx_GppA_N"/>
</dbReference>
<feature type="domain" description="Exopolyphosphatase C-terminal" evidence="2">
    <location>
        <begin position="342"/>
        <end position="507"/>
    </location>
</feature>
<gene>
    <name evidence="3" type="ORF">HNP73_001878</name>
</gene>
<dbReference type="RefSeq" id="WP_184148382.1">
    <property type="nucleotide sequence ID" value="NZ_JACHFM010000002.1"/>
</dbReference>
<dbReference type="InterPro" id="IPR043129">
    <property type="entry name" value="ATPase_NBD"/>
</dbReference>
<evidence type="ECO:0000313" key="4">
    <source>
        <dbReference type="Proteomes" id="UP000549457"/>
    </source>
</evidence>
<dbReference type="PANTHER" id="PTHR30005">
    <property type="entry name" value="EXOPOLYPHOSPHATASE"/>
    <property type="match status" value="1"/>
</dbReference>
<dbReference type="PANTHER" id="PTHR30005:SF0">
    <property type="entry name" value="RETROGRADE REGULATION PROTEIN 2"/>
    <property type="match status" value="1"/>
</dbReference>
<dbReference type="Proteomes" id="UP000549457">
    <property type="component" value="Unassembled WGS sequence"/>
</dbReference>
<feature type="domain" description="Ppx/GppA phosphatase N-terminal" evidence="1">
    <location>
        <begin position="57"/>
        <end position="322"/>
    </location>
</feature>
<sequence length="516" mass="56359">MPRAPIRPAESEPRIIEIDTDRVLGREQRHFGVIDIGSNSMRLVVYDDLSRTPFARFNEKSFVALGRGLGDDGRFTDDAIERALRAVRRFDAIRRAMGVDRVHVLATEATRRALNGGELVAAIREATGLETQILSGDEEATYAALGVISGFYQPKGLAGDMGGGSLEVAEVLGDRVGERKVSMPLGALPVRALMTEGLDVAKARVDAILKESLPPLLTEPTFFAIGGGWRGLARVHIAETAAPVAVVHNHEIPVDEARALAKRIARMTPEEVAALPDAPSRRTDTLAAAALVLWRVLKILKPERVVFSVFGLREGWLYAQLDDEEQYRDPLLEGAQAIGLPLARVPAFSAALGRFTDDLFPAEPQAGRRVRLAVCALTDLAWRDHEKVRAMESFRRLLQFPFVGLSHPERAFMAVAIMARYGGEVDDTVKAVVRDLLAPSDLRRAEILGRVLLLGHRVSASVPEILDQVRVRIGTDAVRLEVRPGVRVPDSDAVQSRLRQLAKVAGVPGAEIVMVK</sequence>
<organism evidence="3 4">
    <name type="scientific">Amaricoccus macauensis</name>
    <dbReference type="NCBI Taxonomy" id="57001"/>
    <lineage>
        <taxon>Bacteria</taxon>
        <taxon>Pseudomonadati</taxon>
        <taxon>Pseudomonadota</taxon>
        <taxon>Alphaproteobacteria</taxon>
        <taxon>Rhodobacterales</taxon>
        <taxon>Paracoccaceae</taxon>
        <taxon>Amaricoccus</taxon>
    </lineage>
</organism>
<dbReference type="Pfam" id="PF02541">
    <property type="entry name" value="Ppx-GppA"/>
    <property type="match status" value="1"/>
</dbReference>
<name>A0A840SRU3_9RHOB</name>
<protein>
    <submittedName>
        <fullName evidence="3">Exopolyphosphatase/guanosine-5'-triphosphate, 3'-diphosphate pyrophosphatase</fullName>
        <ecNumber evidence="3">3.6.1.11</ecNumber>
        <ecNumber evidence="3">3.6.1.40</ecNumber>
    </submittedName>
</protein>
<dbReference type="EC" id="3.6.1.40" evidence="3"/>
<accession>A0A840SRU3</accession>
<dbReference type="Pfam" id="PF21697">
    <property type="entry name" value="Ppx_C"/>
    <property type="match status" value="1"/>
</dbReference>
<evidence type="ECO:0000259" key="1">
    <source>
        <dbReference type="Pfam" id="PF02541"/>
    </source>
</evidence>
<dbReference type="GO" id="GO:0008894">
    <property type="term" value="F:guanosine-5'-triphosphate,3'-diphosphate diphosphatase activity"/>
    <property type="evidence" value="ECO:0007669"/>
    <property type="project" value="UniProtKB-EC"/>
</dbReference>
<dbReference type="InterPro" id="IPR048951">
    <property type="entry name" value="Ppx_C"/>
</dbReference>
<evidence type="ECO:0000313" key="3">
    <source>
        <dbReference type="EMBL" id="MBB5221942.1"/>
    </source>
</evidence>
<dbReference type="Gene3D" id="3.30.420.40">
    <property type="match status" value="1"/>
</dbReference>
<dbReference type="GO" id="GO:0004309">
    <property type="term" value="F:exopolyphosphatase activity"/>
    <property type="evidence" value="ECO:0007669"/>
    <property type="project" value="UniProtKB-EC"/>
</dbReference>
<dbReference type="AlphaFoldDB" id="A0A840SRU3"/>
<keyword evidence="3" id="KW-0378">Hydrolase</keyword>
<dbReference type="InterPro" id="IPR050273">
    <property type="entry name" value="GppA/Ppx_hydrolase"/>
</dbReference>
<dbReference type="EC" id="3.6.1.11" evidence="3"/>
<evidence type="ECO:0000259" key="2">
    <source>
        <dbReference type="Pfam" id="PF21697"/>
    </source>
</evidence>
<dbReference type="Gene3D" id="3.30.420.150">
    <property type="entry name" value="Exopolyphosphatase. Domain 2"/>
    <property type="match status" value="1"/>
</dbReference>
<dbReference type="Gene3D" id="1.10.3210.10">
    <property type="entry name" value="Hypothetical protein af1432"/>
    <property type="match status" value="1"/>
</dbReference>
<comment type="caution">
    <text evidence="3">The sequence shown here is derived from an EMBL/GenBank/DDBJ whole genome shotgun (WGS) entry which is preliminary data.</text>
</comment>
<dbReference type="SUPFAM" id="SSF53067">
    <property type="entry name" value="Actin-like ATPase domain"/>
    <property type="match status" value="2"/>
</dbReference>
<proteinExistence type="predicted"/>
<reference evidence="3 4" key="1">
    <citation type="submission" date="2020-08" db="EMBL/GenBank/DDBJ databases">
        <title>Genomic Encyclopedia of Type Strains, Phase IV (KMG-IV): sequencing the most valuable type-strain genomes for metagenomic binning, comparative biology and taxonomic classification.</title>
        <authorList>
            <person name="Goeker M."/>
        </authorList>
    </citation>
    <scope>NUCLEOTIDE SEQUENCE [LARGE SCALE GENOMIC DNA]</scope>
    <source>
        <strain evidence="3 4">DSM 101730</strain>
    </source>
</reference>
<keyword evidence="4" id="KW-1185">Reference proteome</keyword>
<dbReference type="CDD" id="cd24052">
    <property type="entry name" value="ASKHA_NBD_HpPPX-GppA-like"/>
    <property type="match status" value="1"/>
</dbReference>
<dbReference type="EMBL" id="JACHFM010000002">
    <property type="protein sequence ID" value="MBB5221942.1"/>
    <property type="molecule type" value="Genomic_DNA"/>
</dbReference>